<evidence type="ECO:0000256" key="1">
    <source>
        <dbReference type="RuleBase" id="RU363044"/>
    </source>
</evidence>
<dbReference type="InterPro" id="IPR010285">
    <property type="entry name" value="DNA_helicase_pif1-like_DEAD"/>
</dbReference>
<comment type="cofactor">
    <cofactor evidence="1">
        <name>Mg(2+)</name>
        <dbReference type="ChEBI" id="CHEBI:18420"/>
    </cofactor>
</comment>
<keyword evidence="1" id="KW-0547">Nucleotide-binding</keyword>
<dbReference type="AlphaFoldDB" id="A0A8H7VUV0"/>
<evidence type="ECO:0000313" key="4">
    <source>
        <dbReference type="Proteomes" id="UP000613177"/>
    </source>
</evidence>
<accession>A0A8H7VUV0</accession>
<protein>
    <recommendedName>
        <fullName evidence="1">ATP-dependent DNA helicase</fullName>
        <ecNumber evidence="1">5.6.2.3</ecNumber>
    </recommendedName>
</protein>
<proteinExistence type="inferred from homology"/>
<keyword evidence="1" id="KW-0233">DNA recombination</keyword>
<dbReference type="Proteomes" id="UP000613177">
    <property type="component" value="Unassembled WGS sequence"/>
</dbReference>
<comment type="caution">
    <text evidence="3">The sequence shown here is derived from an EMBL/GenBank/DDBJ whole genome shotgun (WGS) entry which is preliminary data.</text>
</comment>
<sequence>MPRYKNNWISDFEELTNIQEASSNKLINEQLAYDVESEKIAYELRYALFNEDQKFAFDTTVQSVEHGGENDNTGSPIPHTTSFSLYGSAGTAVDRSLQDICDVDQIFGGIPIVLGDGFAQIPPVIKNGNRTMIVDSSIRNSFIWQEVKTIHLRTNMRVRGTSSNDIHFKKWLNLITYNTKFQNQKIPFPAYINQLHSLDELIFKVYPQQNLDNWLENPQIFFKFAIFTTQNSVVDALNEKVLKLMPGDTKTLLSADSVETSDKKPQFRKRSMQQNKAYFAVMHENGSVNEQIEIIPRIQLSTLEYEYPFILTRKQFPVQLSFAMAINKPQGQSL</sequence>
<dbReference type="PANTHER" id="PTHR10492">
    <property type="match status" value="1"/>
</dbReference>
<dbReference type="GO" id="GO:0000723">
    <property type="term" value="P:telomere maintenance"/>
    <property type="evidence" value="ECO:0007669"/>
    <property type="project" value="InterPro"/>
</dbReference>
<keyword evidence="1" id="KW-0227">DNA damage</keyword>
<keyword evidence="1" id="KW-0234">DNA repair</keyword>
<evidence type="ECO:0000259" key="2">
    <source>
        <dbReference type="Pfam" id="PF05970"/>
    </source>
</evidence>
<keyword evidence="4" id="KW-1185">Reference proteome</keyword>
<feature type="domain" description="DNA helicase Pif1-like DEAD-box helicase" evidence="2">
    <location>
        <begin position="92"/>
        <end position="173"/>
    </location>
</feature>
<dbReference type="GO" id="GO:0016787">
    <property type="term" value="F:hydrolase activity"/>
    <property type="evidence" value="ECO:0007669"/>
    <property type="project" value="UniProtKB-KW"/>
</dbReference>
<dbReference type="SUPFAM" id="SSF52540">
    <property type="entry name" value="P-loop containing nucleoside triphosphate hydrolases"/>
    <property type="match status" value="1"/>
</dbReference>
<keyword evidence="1" id="KW-0067">ATP-binding</keyword>
<gene>
    <name evidence="3" type="ORF">INT48_006482</name>
</gene>
<comment type="catalytic activity">
    <reaction evidence="1">
        <text>ATP + H2O = ADP + phosphate + H(+)</text>
        <dbReference type="Rhea" id="RHEA:13065"/>
        <dbReference type="ChEBI" id="CHEBI:15377"/>
        <dbReference type="ChEBI" id="CHEBI:15378"/>
        <dbReference type="ChEBI" id="CHEBI:30616"/>
        <dbReference type="ChEBI" id="CHEBI:43474"/>
        <dbReference type="ChEBI" id="CHEBI:456216"/>
        <dbReference type="EC" id="5.6.2.3"/>
    </reaction>
</comment>
<dbReference type="GO" id="GO:0006310">
    <property type="term" value="P:DNA recombination"/>
    <property type="evidence" value="ECO:0007669"/>
    <property type="project" value="UniProtKB-KW"/>
</dbReference>
<dbReference type="Pfam" id="PF05970">
    <property type="entry name" value="PIF1"/>
    <property type="match status" value="1"/>
</dbReference>
<dbReference type="EMBL" id="JAEPRE010000064">
    <property type="protein sequence ID" value="KAG2233990.1"/>
    <property type="molecule type" value="Genomic_DNA"/>
</dbReference>
<evidence type="ECO:0000313" key="3">
    <source>
        <dbReference type="EMBL" id="KAG2233990.1"/>
    </source>
</evidence>
<organism evidence="3 4">
    <name type="scientific">Thamnidium elegans</name>
    <dbReference type="NCBI Taxonomy" id="101142"/>
    <lineage>
        <taxon>Eukaryota</taxon>
        <taxon>Fungi</taxon>
        <taxon>Fungi incertae sedis</taxon>
        <taxon>Mucoromycota</taxon>
        <taxon>Mucoromycotina</taxon>
        <taxon>Mucoromycetes</taxon>
        <taxon>Mucorales</taxon>
        <taxon>Mucorineae</taxon>
        <taxon>Mucoraceae</taxon>
        <taxon>Thamnidium</taxon>
    </lineage>
</organism>
<dbReference type="GO" id="GO:0005524">
    <property type="term" value="F:ATP binding"/>
    <property type="evidence" value="ECO:0007669"/>
    <property type="project" value="UniProtKB-KW"/>
</dbReference>
<comment type="similarity">
    <text evidence="1">Belongs to the helicase family.</text>
</comment>
<name>A0A8H7VUV0_9FUNG</name>
<dbReference type="EC" id="5.6.2.3" evidence="1"/>
<keyword evidence="1" id="KW-0378">Hydrolase</keyword>
<keyword evidence="1" id="KW-0347">Helicase</keyword>
<dbReference type="InterPro" id="IPR027417">
    <property type="entry name" value="P-loop_NTPase"/>
</dbReference>
<dbReference type="GO" id="GO:0006281">
    <property type="term" value="P:DNA repair"/>
    <property type="evidence" value="ECO:0007669"/>
    <property type="project" value="UniProtKB-KW"/>
</dbReference>
<dbReference type="GO" id="GO:0043139">
    <property type="term" value="F:5'-3' DNA helicase activity"/>
    <property type="evidence" value="ECO:0007669"/>
    <property type="project" value="UniProtKB-EC"/>
</dbReference>
<reference evidence="3" key="1">
    <citation type="submission" date="2021-01" db="EMBL/GenBank/DDBJ databases">
        <title>Metabolic potential, ecology and presence of endohyphal bacteria is reflected in genomic diversity of Mucoromycotina.</title>
        <authorList>
            <person name="Muszewska A."/>
            <person name="Okrasinska A."/>
            <person name="Steczkiewicz K."/>
            <person name="Drgas O."/>
            <person name="Orlowska M."/>
            <person name="Perlinska-Lenart U."/>
            <person name="Aleksandrzak-Piekarczyk T."/>
            <person name="Szatraj K."/>
            <person name="Zielenkiewicz U."/>
            <person name="Pilsyk S."/>
            <person name="Malc E."/>
            <person name="Mieczkowski P."/>
            <person name="Kruszewska J.S."/>
            <person name="Biernat P."/>
            <person name="Pawlowska J."/>
        </authorList>
    </citation>
    <scope>NUCLEOTIDE SEQUENCE</scope>
    <source>
        <strain evidence="3">WA0000018081</strain>
    </source>
</reference>